<reference evidence="9" key="1">
    <citation type="submission" date="2022-09" db="EMBL/GenBank/DDBJ databases">
        <title>Tahibacter sp. nov., isolated from a fresh water.</title>
        <authorList>
            <person name="Baek J.H."/>
            <person name="Lee J.K."/>
            <person name="Kim J.M."/>
            <person name="Jeon C.O."/>
        </authorList>
    </citation>
    <scope>NUCLEOTIDE SEQUENCE</scope>
    <source>
        <strain evidence="9">W38</strain>
    </source>
</reference>
<evidence type="ECO:0000256" key="6">
    <source>
        <dbReference type="ARBA" id="ARBA00023002"/>
    </source>
</evidence>
<dbReference type="Proteomes" id="UP001064632">
    <property type="component" value="Chromosome"/>
</dbReference>
<sequence length="394" mass="42628">MNRRSVFDVAVVGAGMVGSAAALALARSGLRVVALDERTPAAWDEGDEVDLRVVAIAPSSADFLADIGVWPRIAGARSCAYRHMHVWDAENGAAIDFDAAEHARGELGWIVENRLVQLALAQAIEADGRIETRWPARVVATSVEGGVRRLELNDDSRIAARLVIAADGAASPLRALVDIDTHGHSYGQRALVAHVGTERPHEATAWQRFLPGGTLAFLPLRDGRSSIVWSLPDAECDRLLALDDAAFCAELGCAFDFRLGPITSVTRRAAFPLQLQLARRYLAPRLALVGDAAHQVHPLAGQGVNLGFRDVACLVETIAQAHQDGRDFAAETTLRRYERRRRSDNTLSAFGFDAINRLFRSQFEPLVVLRGAGVRLVNALSPLKRLLAGHAAGR</sequence>
<evidence type="ECO:0000256" key="4">
    <source>
        <dbReference type="ARBA" id="ARBA00022630"/>
    </source>
</evidence>
<gene>
    <name evidence="9" type="ORF">N4264_22215</name>
</gene>
<dbReference type="PANTHER" id="PTHR43876:SF8">
    <property type="entry name" value="2-OCTAPRENYL-6-METHOXYPHENOL HYDROXYLASE"/>
    <property type="match status" value="1"/>
</dbReference>
<dbReference type="InterPro" id="IPR010971">
    <property type="entry name" value="UbiH/COQ6"/>
</dbReference>
<dbReference type="Pfam" id="PF01494">
    <property type="entry name" value="FAD_binding_3"/>
    <property type="match status" value="1"/>
</dbReference>
<name>A0ABY6BGC2_9GAMM</name>
<evidence type="ECO:0000256" key="7">
    <source>
        <dbReference type="ARBA" id="ARBA00023033"/>
    </source>
</evidence>
<dbReference type="PRINTS" id="PR00420">
    <property type="entry name" value="RNGMNOXGNASE"/>
</dbReference>
<feature type="domain" description="FAD-binding" evidence="8">
    <location>
        <begin position="8"/>
        <end position="342"/>
    </location>
</feature>
<keyword evidence="6" id="KW-0560">Oxidoreductase</keyword>
<dbReference type="Gene3D" id="3.50.50.60">
    <property type="entry name" value="FAD/NAD(P)-binding domain"/>
    <property type="match status" value="2"/>
</dbReference>
<dbReference type="NCBIfam" id="TIGR01988">
    <property type="entry name" value="Ubi-OHases"/>
    <property type="match status" value="1"/>
</dbReference>
<evidence type="ECO:0000313" key="10">
    <source>
        <dbReference type="Proteomes" id="UP001064632"/>
    </source>
</evidence>
<dbReference type="InterPro" id="IPR002938">
    <property type="entry name" value="FAD-bd"/>
</dbReference>
<keyword evidence="7" id="KW-0503">Monooxygenase</keyword>
<comment type="similarity">
    <text evidence="3">Belongs to the UbiH/COQ6 family.</text>
</comment>
<dbReference type="PROSITE" id="PS01304">
    <property type="entry name" value="UBIH"/>
    <property type="match status" value="1"/>
</dbReference>
<dbReference type="InterPro" id="IPR018168">
    <property type="entry name" value="Ubi_Hdrlase_CS"/>
</dbReference>
<evidence type="ECO:0000256" key="2">
    <source>
        <dbReference type="ARBA" id="ARBA00004749"/>
    </source>
</evidence>
<dbReference type="InterPro" id="IPR051205">
    <property type="entry name" value="UbiH/COQ6_monooxygenase"/>
</dbReference>
<comment type="cofactor">
    <cofactor evidence="1">
        <name>FAD</name>
        <dbReference type="ChEBI" id="CHEBI:57692"/>
    </cofactor>
</comment>
<keyword evidence="9" id="KW-0830">Ubiquinone</keyword>
<dbReference type="PANTHER" id="PTHR43876">
    <property type="entry name" value="UBIQUINONE BIOSYNTHESIS MONOOXYGENASE COQ6, MITOCHONDRIAL"/>
    <property type="match status" value="1"/>
</dbReference>
<keyword evidence="5" id="KW-0274">FAD</keyword>
<protein>
    <submittedName>
        <fullName evidence="9">UbiH/UbiF/VisC/COQ6 family ubiquinone biosynthesis hydroxylase</fullName>
    </submittedName>
</protein>
<dbReference type="EMBL" id="CP104694">
    <property type="protein sequence ID" value="UXI67420.1"/>
    <property type="molecule type" value="Genomic_DNA"/>
</dbReference>
<dbReference type="SUPFAM" id="SSF51905">
    <property type="entry name" value="FAD/NAD(P)-binding domain"/>
    <property type="match status" value="1"/>
</dbReference>
<evidence type="ECO:0000256" key="1">
    <source>
        <dbReference type="ARBA" id="ARBA00001974"/>
    </source>
</evidence>
<evidence type="ECO:0000256" key="5">
    <source>
        <dbReference type="ARBA" id="ARBA00022827"/>
    </source>
</evidence>
<evidence type="ECO:0000256" key="3">
    <source>
        <dbReference type="ARBA" id="ARBA00005349"/>
    </source>
</evidence>
<dbReference type="InterPro" id="IPR036188">
    <property type="entry name" value="FAD/NAD-bd_sf"/>
</dbReference>
<comment type="pathway">
    <text evidence="2">Cofactor biosynthesis; ubiquinone biosynthesis.</text>
</comment>
<organism evidence="9 10">
    <name type="scientific">Tahibacter amnicola</name>
    <dbReference type="NCBI Taxonomy" id="2976241"/>
    <lineage>
        <taxon>Bacteria</taxon>
        <taxon>Pseudomonadati</taxon>
        <taxon>Pseudomonadota</taxon>
        <taxon>Gammaproteobacteria</taxon>
        <taxon>Lysobacterales</taxon>
        <taxon>Rhodanobacteraceae</taxon>
        <taxon>Tahibacter</taxon>
    </lineage>
</organism>
<keyword evidence="4" id="KW-0285">Flavoprotein</keyword>
<proteinExistence type="inferred from homology"/>
<accession>A0ABY6BGC2</accession>
<dbReference type="RefSeq" id="WP_261694390.1">
    <property type="nucleotide sequence ID" value="NZ_CP104694.1"/>
</dbReference>
<evidence type="ECO:0000259" key="8">
    <source>
        <dbReference type="Pfam" id="PF01494"/>
    </source>
</evidence>
<evidence type="ECO:0000313" key="9">
    <source>
        <dbReference type="EMBL" id="UXI67420.1"/>
    </source>
</evidence>
<keyword evidence="10" id="KW-1185">Reference proteome</keyword>